<evidence type="ECO:0000259" key="7">
    <source>
        <dbReference type="Pfam" id="PF16177"/>
    </source>
</evidence>
<dbReference type="InterPro" id="IPR005914">
    <property type="entry name" value="Acac_CoA_synth"/>
</dbReference>
<dbReference type="RefSeq" id="WP_013177126.1">
    <property type="nucleotide sequence ID" value="NC_014221.1"/>
</dbReference>
<dbReference type="Gene3D" id="3.40.50.12780">
    <property type="entry name" value="N-terminal domain of ligase-like"/>
    <property type="match status" value="1"/>
</dbReference>
<evidence type="ECO:0000256" key="1">
    <source>
        <dbReference type="ARBA" id="ARBA00006432"/>
    </source>
</evidence>
<dbReference type="eggNOG" id="COG0365">
    <property type="taxonomic scope" value="Bacteria"/>
</dbReference>
<dbReference type="InterPro" id="IPR032387">
    <property type="entry name" value="ACAS_N"/>
</dbReference>
<dbReference type="STRING" id="649638.Trad_0614"/>
<keyword evidence="2 8" id="KW-0436">Ligase</keyword>
<dbReference type="EC" id="6.2.1.16" evidence="8"/>
<feature type="domain" description="AMP-dependent synthetase/ligase" evidence="5">
    <location>
        <begin position="99"/>
        <end position="462"/>
    </location>
</feature>
<keyword evidence="4" id="KW-0067">ATP-binding</keyword>
<accession>D7CSY3</accession>
<dbReference type="InterPro" id="IPR025110">
    <property type="entry name" value="AMP-bd_C"/>
</dbReference>
<dbReference type="Pfam" id="PF00501">
    <property type="entry name" value="AMP-binding"/>
    <property type="match status" value="1"/>
</dbReference>
<dbReference type="NCBIfam" id="NF002937">
    <property type="entry name" value="PRK03584.1"/>
    <property type="match status" value="1"/>
</dbReference>
<dbReference type="OrthoDB" id="9803968at2"/>
<evidence type="ECO:0000256" key="3">
    <source>
        <dbReference type="ARBA" id="ARBA00022741"/>
    </source>
</evidence>
<dbReference type="GO" id="GO:0030729">
    <property type="term" value="F:acetoacetate-CoA ligase activity"/>
    <property type="evidence" value="ECO:0007669"/>
    <property type="project" value="UniProtKB-EC"/>
</dbReference>
<dbReference type="GO" id="GO:0006629">
    <property type="term" value="P:lipid metabolic process"/>
    <property type="evidence" value="ECO:0007669"/>
    <property type="project" value="InterPro"/>
</dbReference>
<dbReference type="EMBL" id="CP002049">
    <property type="protein sequence ID" value="ADI13750.1"/>
    <property type="molecule type" value="Genomic_DNA"/>
</dbReference>
<evidence type="ECO:0000256" key="2">
    <source>
        <dbReference type="ARBA" id="ARBA00022598"/>
    </source>
</evidence>
<name>D7CSY3_TRURR</name>
<dbReference type="Pfam" id="PF16177">
    <property type="entry name" value="ACAS_N"/>
    <property type="match status" value="1"/>
</dbReference>
<proteinExistence type="inferred from homology"/>
<dbReference type="HOGENOM" id="CLU_000022_3_3_0"/>
<dbReference type="Proteomes" id="UP000000379">
    <property type="component" value="Chromosome"/>
</dbReference>
<reference evidence="9" key="1">
    <citation type="submission" date="2010-05" db="EMBL/GenBank/DDBJ databases">
        <title>The complete genome of Truepera radiovictris DSM 17093.</title>
        <authorList>
            <consortium name="US DOE Joint Genome Institute (JGI-PGF)"/>
            <person name="Lucas S."/>
            <person name="Copeland A."/>
            <person name="Lapidus A."/>
            <person name="Glavina del Rio T."/>
            <person name="Dalin E."/>
            <person name="Tice H."/>
            <person name="Bruce D."/>
            <person name="Goodwin L."/>
            <person name="Pitluck S."/>
            <person name="Kyrpides N."/>
            <person name="Mavromatis K."/>
            <person name="Ovchinnikova G."/>
            <person name="Munk A.C."/>
            <person name="Detter J.C."/>
            <person name="Han C."/>
            <person name="Tapia R."/>
            <person name="Land M."/>
            <person name="Hauser L."/>
            <person name="Markowitz V."/>
            <person name="Cheng J.-F."/>
            <person name="Hugenholtz P."/>
            <person name="Woyke T."/>
            <person name="Wu D."/>
            <person name="Tindall B."/>
            <person name="Pomrenke H.G."/>
            <person name="Brambilla E."/>
            <person name="Klenk H.-P."/>
            <person name="Eisen J.A."/>
        </authorList>
    </citation>
    <scope>NUCLEOTIDE SEQUENCE [LARGE SCALE GENOMIC DNA]</scope>
    <source>
        <strain evidence="9">DSM 17093 / CIP 108686 / LMG 22925 / RQ-24</strain>
    </source>
</reference>
<dbReference type="GO" id="GO:0005524">
    <property type="term" value="F:ATP binding"/>
    <property type="evidence" value="ECO:0007669"/>
    <property type="project" value="UniProtKB-KW"/>
</dbReference>
<evidence type="ECO:0000256" key="4">
    <source>
        <dbReference type="ARBA" id="ARBA00022840"/>
    </source>
</evidence>
<dbReference type="Gene3D" id="3.30.300.30">
    <property type="match status" value="1"/>
</dbReference>
<organism evidence="8 9">
    <name type="scientific">Truepera radiovictrix (strain DSM 17093 / CIP 108686 / LMG 22925 / RQ-24)</name>
    <dbReference type="NCBI Taxonomy" id="649638"/>
    <lineage>
        <taxon>Bacteria</taxon>
        <taxon>Thermotogati</taxon>
        <taxon>Deinococcota</taxon>
        <taxon>Deinococci</taxon>
        <taxon>Trueperales</taxon>
        <taxon>Trueperaceae</taxon>
        <taxon>Truepera</taxon>
    </lineage>
</organism>
<gene>
    <name evidence="8" type="ordered locus">Trad_0614</name>
</gene>
<dbReference type="Pfam" id="PF13193">
    <property type="entry name" value="AMP-binding_C"/>
    <property type="match status" value="1"/>
</dbReference>
<dbReference type="AlphaFoldDB" id="D7CSY3"/>
<evidence type="ECO:0000313" key="8">
    <source>
        <dbReference type="EMBL" id="ADI13750.1"/>
    </source>
</evidence>
<keyword evidence="3" id="KW-0547">Nucleotide-binding</keyword>
<dbReference type="KEGG" id="tra:Trad_0614"/>
<evidence type="ECO:0000313" key="9">
    <source>
        <dbReference type="Proteomes" id="UP000000379"/>
    </source>
</evidence>
<dbReference type="PANTHER" id="PTHR42921:SF1">
    <property type="entry name" value="ACETOACETYL-COA SYNTHETASE"/>
    <property type="match status" value="1"/>
</dbReference>
<sequence length="641" mass="68948">MEPLWTPSPERVERAELTRFRRAAEAHLGRALPDYRALHAWTVADPAAFWAFYAADAALPLTPPTGAVMSSDPMPYTRWFEGATLNYAEALLFPPALTDPAQPALIATDETGGERTLSYAELRRAVARCAAALRRSGVGPGDRVAGVLCNMPEAVVLLLGCAAVGAIFSSCSPDFGLGAAGDRFGQIEPKLLVGVSGYRYGGKAFSTVEMLTGLRARLSPEVAVVIGEGALEGWVPWESWLGEAAAPQFTPLPFDHPLYILYSSGTTGLPKAMVHRAGGALLAHHREHRLHSDIRAGDRVMYFTTCGWMMWNWLISALAQGATLVLYDGSPTYPDLGALWRLASRLEVTHFGTSARFIHACKAAGERPGDASAFPALRCVLSTGSPLSPAGFVWVYEALKRDVHLASISGGTDIVSCFMGGDPTAPVYAGQIQAPGLGVDLAIFDERGEETVGPGELVCRKPLPSMPLAFWGDPDFSRYKAAYFSVYPGVWRHGDLIAWAPEGGIVVYGRSDATLNPGGVRIGTAEIYRPLETVPEVADALAVGKREDGDEVIWLFVVLQADAVLDEALKERIKGAIRRLSSPRHVPKRIFAVSQLPRTRSGKTVEIAVSRLLNGLEVPNRQVMENPEALEEILGVVGGAQ</sequence>
<dbReference type="NCBIfam" id="TIGR01217">
    <property type="entry name" value="ac_ac_CoA_syn"/>
    <property type="match status" value="1"/>
</dbReference>
<protein>
    <submittedName>
        <fullName evidence="8">Acetoacetyl-CoA synthase</fullName>
        <ecNumber evidence="8">6.2.1.16</ecNumber>
    </submittedName>
</protein>
<dbReference type="InterPro" id="IPR000873">
    <property type="entry name" value="AMP-dep_synth/lig_dom"/>
</dbReference>
<evidence type="ECO:0000259" key="5">
    <source>
        <dbReference type="Pfam" id="PF00501"/>
    </source>
</evidence>
<keyword evidence="9" id="KW-1185">Reference proteome</keyword>
<dbReference type="PROSITE" id="PS00455">
    <property type="entry name" value="AMP_BINDING"/>
    <property type="match status" value="1"/>
</dbReference>
<feature type="domain" description="Acetyl-coenzyme A synthetase N-terminal" evidence="7">
    <location>
        <begin position="35"/>
        <end position="89"/>
    </location>
</feature>
<dbReference type="InterPro" id="IPR042099">
    <property type="entry name" value="ANL_N_sf"/>
</dbReference>
<dbReference type="PANTHER" id="PTHR42921">
    <property type="entry name" value="ACETOACETYL-COA SYNTHETASE"/>
    <property type="match status" value="1"/>
</dbReference>
<feature type="domain" description="AMP-binding enzyme C-terminal" evidence="6">
    <location>
        <begin position="532"/>
        <end position="603"/>
    </location>
</feature>
<dbReference type="InterPro" id="IPR020845">
    <property type="entry name" value="AMP-binding_CS"/>
</dbReference>
<dbReference type="InterPro" id="IPR045851">
    <property type="entry name" value="AMP-bd_C_sf"/>
</dbReference>
<dbReference type="SUPFAM" id="SSF56801">
    <property type="entry name" value="Acetyl-CoA synthetase-like"/>
    <property type="match status" value="1"/>
</dbReference>
<evidence type="ECO:0000259" key="6">
    <source>
        <dbReference type="Pfam" id="PF13193"/>
    </source>
</evidence>
<comment type="similarity">
    <text evidence="1">Belongs to the ATP-dependent AMP-binding enzyme family.</text>
</comment>
<reference evidence="8 9" key="2">
    <citation type="journal article" date="2011" name="Stand. Genomic Sci.">
        <title>Complete genome sequence of Truepera radiovictrix type strain (RQ-24).</title>
        <authorList>
            <person name="Ivanova N."/>
            <person name="Rohde C."/>
            <person name="Munk C."/>
            <person name="Nolan M."/>
            <person name="Lucas S."/>
            <person name="Del Rio T.G."/>
            <person name="Tice H."/>
            <person name="Deshpande S."/>
            <person name="Cheng J.F."/>
            <person name="Tapia R."/>
            <person name="Han C."/>
            <person name="Goodwin L."/>
            <person name="Pitluck S."/>
            <person name="Liolios K."/>
            <person name="Mavromatis K."/>
            <person name="Mikhailova N."/>
            <person name="Pati A."/>
            <person name="Chen A."/>
            <person name="Palaniappan K."/>
            <person name="Land M."/>
            <person name="Hauser L."/>
            <person name="Chang Y.J."/>
            <person name="Jeffries C.D."/>
            <person name="Brambilla E."/>
            <person name="Rohde M."/>
            <person name="Goker M."/>
            <person name="Tindall B.J."/>
            <person name="Woyke T."/>
            <person name="Bristow J."/>
            <person name="Eisen J.A."/>
            <person name="Markowitz V."/>
            <person name="Hugenholtz P."/>
            <person name="Kyrpides N.C."/>
            <person name="Klenk H.P."/>
            <person name="Lapidus A."/>
        </authorList>
    </citation>
    <scope>NUCLEOTIDE SEQUENCE [LARGE SCALE GENOMIC DNA]</scope>
    <source>
        <strain evidence="9">DSM 17093 / CIP 108686 / LMG 22925 / RQ-24</strain>
    </source>
</reference>